<proteinExistence type="predicted"/>
<organism evidence="2 3">
    <name type="scientific">Limimaricola cinnabarinus LL-001</name>
    <dbReference type="NCBI Taxonomy" id="1337093"/>
    <lineage>
        <taxon>Bacteria</taxon>
        <taxon>Pseudomonadati</taxon>
        <taxon>Pseudomonadota</taxon>
        <taxon>Alphaproteobacteria</taxon>
        <taxon>Rhodobacterales</taxon>
        <taxon>Paracoccaceae</taxon>
        <taxon>Limimaricola</taxon>
    </lineage>
</organism>
<keyword evidence="3" id="KW-1185">Reference proteome</keyword>
<keyword evidence="1" id="KW-0812">Transmembrane</keyword>
<dbReference type="eggNOG" id="COG5473">
    <property type="taxonomic scope" value="Bacteria"/>
</dbReference>
<dbReference type="EMBL" id="BATB01000023">
    <property type="protein sequence ID" value="GAD55915.1"/>
    <property type="molecule type" value="Genomic_DNA"/>
</dbReference>
<feature type="transmembrane region" description="Helical" evidence="1">
    <location>
        <begin position="271"/>
        <end position="300"/>
    </location>
</feature>
<feature type="transmembrane region" description="Helical" evidence="1">
    <location>
        <begin position="119"/>
        <end position="141"/>
    </location>
</feature>
<feature type="transmembrane region" description="Helical" evidence="1">
    <location>
        <begin position="218"/>
        <end position="247"/>
    </location>
</feature>
<dbReference type="STRING" id="1337093.MBELCI_1967"/>
<dbReference type="Pfam" id="PF09955">
    <property type="entry name" value="DUF2189"/>
    <property type="match status" value="1"/>
</dbReference>
<sequence length="315" mass="33881">MTPLRRIRAGRGRPLVIREDGIMAKTDGHIDKTIGNPLSWAGHVLGAGSHHLGEGARETIGRDTAPIRLRRIEVADLKAALRAGYEDFKAFRSDVIFLCVVYPLAGLVLIRFAMNENLLPLLVPLITGFALLGPVAAVGLYEMSRRREAGRDPNWGAAFKVVESPSAIAILTLSLLFLAIFVVWMLAAWIIYAVTLGPEPPVSAGTFISDTLTTAPGWAMIVVGTGVGFVLAASVLVIGAISFPLLLDRHVGVRRAVRASTRLARENPRSVAIWGMIVVVGLGLGMATLLVGLIFVLPILGHATWHLYRRAVEPA</sequence>
<evidence type="ECO:0008006" key="4">
    <source>
        <dbReference type="Google" id="ProtNLM"/>
    </source>
</evidence>
<keyword evidence="1" id="KW-1133">Transmembrane helix</keyword>
<accession>U2Z3G5</accession>
<comment type="caution">
    <text evidence="2">The sequence shown here is derived from an EMBL/GenBank/DDBJ whole genome shotgun (WGS) entry which is preliminary data.</text>
</comment>
<feature type="transmembrane region" description="Helical" evidence="1">
    <location>
        <begin position="168"/>
        <end position="192"/>
    </location>
</feature>
<gene>
    <name evidence="2" type="ORF">MBELCI_1967</name>
</gene>
<reference evidence="2" key="1">
    <citation type="journal article" date="2013" name="Genome Announc.">
        <title>Draft Genome Sequence of Loktanella cinnabarina LL-001T, Isolated from Deep-Sea Floor Sediment.</title>
        <authorList>
            <person name="Nishi S."/>
            <person name="Tsubouchi T."/>
            <person name="Takaki Y."/>
            <person name="Koyanagi R."/>
            <person name="Satoh N."/>
            <person name="Maruyama T."/>
            <person name="Hatada Y."/>
        </authorList>
    </citation>
    <scope>NUCLEOTIDE SEQUENCE [LARGE SCALE GENOMIC DNA]</scope>
    <source>
        <strain evidence="2">LL-001</strain>
    </source>
</reference>
<keyword evidence="1" id="KW-0472">Membrane</keyword>
<dbReference type="InterPro" id="IPR018692">
    <property type="entry name" value="DUF2189"/>
</dbReference>
<evidence type="ECO:0000313" key="3">
    <source>
        <dbReference type="Proteomes" id="UP000016566"/>
    </source>
</evidence>
<feature type="transmembrane region" description="Helical" evidence="1">
    <location>
        <begin position="95"/>
        <end position="113"/>
    </location>
</feature>
<name>U2Z3G5_9RHOB</name>
<protein>
    <recommendedName>
        <fullName evidence="4">DUF2189 domain-containing protein</fullName>
    </recommendedName>
</protein>
<evidence type="ECO:0000256" key="1">
    <source>
        <dbReference type="SAM" id="Phobius"/>
    </source>
</evidence>
<dbReference type="AlphaFoldDB" id="U2Z3G5"/>
<dbReference type="Proteomes" id="UP000016566">
    <property type="component" value="Unassembled WGS sequence"/>
</dbReference>
<evidence type="ECO:0000313" key="2">
    <source>
        <dbReference type="EMBL" id="GAD55915.1"/>
    </source>
</evidence>